<feature type="domain" description="Rieske" evidence="6">
    <location>
        <begin position="7"/>
        <end position="108"/>
    </location>
</feature>
<dbReference type="PANTHER" id="PTHR21266">
    <property type="entry name" value="IRON-SULFUR DOMAIN CONTAINING PROTEIN"/>
    <property type="match status" value="1"/>
</dbReference>
<dbReference type="InterPro" id="IPR036922">
    <property type="entry name" value="Rieske_2Fe-2S_sf"/>
</dbReference>
<dbReference type="InterPro" id="IPR017941">
    <property type="entry name" value="Rieske_2Fe-2S"/>
</dbReference>
<dbReference type="AlphaFoldDB" id="A0A842HL82"/>
<keyword evidence="1" id="KW-0001">2Fe-2S</keyword>
<dbReference type="SUPFAM" id="SSF50022">
    <property type="entry name" value="ISP domain"/>
    <property type="match status" value="1"/>
</dbReference>
<organism evidence="7 8">
    <name type="scientific">Pusillimonas minor</name>
    <dbReference type="NCBI Taxonomy" id="2697024"/>
    <lineage>
        <taxon>Bacteria</taxon>
        <taxon>Pseudomonadati</taxon>
        <taxon>Pseudomonadota</taxon>
        <taxon>Betaproteobacteria</taxon>
        <taxon>Burkholderiales</taxon>
        <taxon>Alcaligenaceae</taxon>
        <taxon>Pusillimonas</taxon>
    </lineage>
</organism>
<evidence type="ECO:0000256" key="5">
    <source>
        <dbReference type="ARBA" id="ARBA00023014"/>
    </source>
</evidence>
<dbReference type="InterPro" id="IPR050584">
    <property type="entry name" value="Cholesterol_7-desaturase"/>
</dbReference>
<keyword evidence="8" id="KW-1185">Reference proteome</keyword>
<dbReference type="PROSITE" id="PS51296">
    <property type="entry name" value="RIESKE"/>
    <property type="match status" value="1"/>
</dbReference>
<dbReference type="Gene3D" id="2.102.10.10">
    <property type="entry name" value="Rieske [2Fe-2S] iron-sulphur domain"/>
    <property type="match status" value="1"/>
</dbReference>
<dbReference type="Pfam" id="PF19112">
    <property type="entry name" value="VanA_C"/>
    <property type="match status" value="1"/>
</dbReference>
<name>A0A842HL82_9BURK</name>
<dbReference type="GO" id="GO:0051213">
    <property type="term" value="F:dioxygenase activity"/>
    <property type="evidence" value="ECO:0007669"/>
    <property type="project" value="UniProtKB-KW"/>
</dbReference>
<evidence type="ECO:0000313" key="8">
    <source>
        <dbReference type="Proteomes" id="UP000545386"/>
    </source>
</evidence>
<dbReference type="SUPFAM" id="SSF55961">
    <property type="entry name" value="Bet v1-like"/>
    <property type="match status" value="1"/>
</dbReference>
<evidence type="ECO:0000256" key="2">
    <source>
        <dbReference type="ARBA" id="ARBA00022723"/>
    </source>
</evidence>
<dbReference type="RefSeq" id="WP_185778811.1">
    <property type="nucleotide sequence ID" value="NZ_JACJUU010000002.1"/>
</dbReference>
<dbReference type="CDD" id="cd08878">
    <property type="entry name" value="RHO_alpha_C_DMO-like"/>
    <property type="match status" value="1"/>
</dbReference>
<accession>A0A842HL82</accession>
<protein>
    <submittedName>
        <fullName evidence="7">Aromatic ring-hydroxylating dioxygenase subunit alpha</fullName>
    </submittedName>
</protein>
<keyword evidence="5" id="KW-0411">Iron-sulfur</keyword>
<comment type="caution">
    <text evidence="7">The sequence shown here is derived from an EMBL/GenBank/DDBJ whole genome shotgun (WGS) entry which is preliminary data.</text>
</comment>
<reference evidence="7 8" key="1">
    <citation type="submission" date="2020-08" db="EMBL/GenBank/DDBJ databases">
        <title>Paraeoetvoesia sp. YC-7-48 draft genome sequence.</title>
        <authorList>
            <person name="Yao L."/>
        </authorList>
    </citation>
    <scope>NUCLEOTIDE SEQUENCE [LARGE SCALE GENOMIC DNA]</scope>
    <source>
        <strain evidence="8">YC-7-48</strain>
    </source>
</reference>
<evidence type="ECO:0000259" key="6">
    <source>
        <dbReference type="PROSITE" id="PS51296"/>
    </source>
</evidence>
<dbReference type="Gene3D" id="3.90.380.10">
    <property type="entry name" value="Naphthalene 1,2-dioxygenase Alpha Subunit, Chain A, domain 1"/>
    <property type="match status" value="1"/>
</dbReference>
<keyword evidence="2" id="KW-0479">Metal-binding</keyword>
<dbReference type="Pfam" id="PF00355">
    <property type="entry name" value="Rieske"/>
    <property type="match status" value="1"/>
</dbReference>
<evidence type="ECO:0000256" key="4">
    <source>
        <dbReference type="ARBA" id="ARBA00023004"/>
    </source>
</evidence>
<sequence length="345" mass="39153">MFIKNAWYVAAWGNEIGRHLTQRWITGEPLVMFRTEAGEVAVLEDRCAHRRASLSKGNLVGDAVQCGYHGITFDCSGKCTHIPGQDKIPPAMQVRRYPVIEKWKWIWVWMGDPDKADESLLPEFQYNDMPGWLATGGCLKVDANYQLLTDNLLDLTHETYVHGKTIGNSAIVETPMEYRVEGNEVHVQRIMRNTPPPPLFKKVRGFTGNIDRWQVIRFQMPANVSIDARGYPAGIDDLEQGMRWFSINSITPIDERSSLYFWTITRCFALDDDNLTQMINDQILKTFLEDVEVLEAQQQLIETDTRANPDISIRADSGAISARRIVQRLAEADAVQAQPVEASVN</sequence>
<dbReference type="GO" id="GO:0046872">
    <property type="term" value="F:metal ion binding"/>
    <property type="evidence" value="ECO:0007669"/>
    <property type="project" value="UniProtKB-KW"/>
</dbReference>
<proteinExistence type="predicted"/>
<evidence type="ECO:0000256" key="1">
    <source>
        <dbReference type="ARBA" id="ARBA00022714"/>
    </source>
</evidence>
<keyword evidence="4" id="KW-0408">Iron</keyword>
<gene>
    <name evidence="7" type="ORF">GTU67_03625</name>
</gene>
<keyword evidence="3" id="KW-0560">Oxidoreductase</keyword>
<keyword evidence="7" id="KW-0223">Dioxygenase</keyword>
<dbReference type="InterPro" id="IPR044043">
    <property type="entry name" value="VanA_C_cat"/>
</dbReference>
<dbReference type="EMBL" id="JACJUU010000002">
    <property type="protein sequence ID" value="MBC2769003.1"/>
    <property type="molecule type" value="Genomic_DNA"/>
</dbReference>
<dbReference type="GO" id="GO:0051537">
    <property type="term" value="F:2 iron, 2 sulfur cluster binding"/>
    <property type="evidence" value="ECO:0007669"/>
    <property type="project" value="UniProtKB-KW"/>
</dbReference>
<dbReference type="Proteomes" id="UP000545386">
    <property type="component" value="Unassembled WGS sequence"/>
</dbReference>
<evidence type="ECO:0000313" key="7">
    <source>
        <dbReference type="EMBL" id="MBC2769003.1"/>
    </source>
</evidence>
<evidence type="ECO:0000256" key="3">
    <source>
        <dbReference type="ARBA" id="ARBA00023002"/>
    </source>
</evidence>
<dbReference type="PANTHER" id="PTHR21266:SF60">
    <property type="entry name" value="3-KETOSTEROID-9-ALPHA-MONOOXYGENASE, OXYGENASE COMPONENT"/>
    <property type="match status" value="1"/>
</dbReference>